<protein>
    <submittedName>
        <fullName evidence="1">Uncharacterized protein</fullName>
    </submittedName>
</protein>
<evidence type="ECO:0000313" key="2">
    <source>
        <dbReference type="Proteomes" id="UP001626550"/>
    </source>
</evidence>
<dbReference type="AlphaFoldDB" id="A0ABD2QPC8"/>
<name>A0ABD2QPC8_9PLAT</name>
<accession>A0ABD2QPC8</accession>
<gene>
    <name evidence="1" type="ORF">Ciccas_000039</name>
</gene>
<evidence type="ECO:0000313" key="1">
    <source>
        <dbReference type="EMBL" id="KAL3321283.1"/>
    </source>
</evidence>
<dbReference type="Proteomes" id="UP001626550">
    <property type="component" value="Unassembled WGS sequence"/>
</dbReference>
<reference evidence="1 2" key="1">
    <citation type="submission" date="2024-11" db="EMBL/GenBank/DDBJ databases">
        <title>Adaptive evolution of stress response genes in parasites aligns with host niche diversity.</title>
        <authorList>
            <person name="Hahn C."/>
            <person name="Resl P."/>
        </authorList>
    </citation>
    <scope>NUCLEOTIDE SEQUENCE [LARGE SCALE GENOMIC DNA]</scope>
    <source>
        <strain evidence="1">EGGRZ-B1_66</strain>
        <tissue evidence="1">Body</tissue>
    </source>
</reference>
<comment type="caution">
    <text evidence="1">The sequence shown here is derived from an EMBL/GenBank/DDBJ whole genome shotgun (WGS) entry which is preliminary data.</text>
</comment>
<proteinExistence type="predicted"/>
<sequence>MLQERKTQKDDFRECKCSLELLKKVLGKDEEMLEWSAAANIDPEDVESSSPIDESKASFGRACFCCIRSTEIRNEIVPKFALVPLLLTWDSDQVNIDLKLNFMHS</sequence>
<keyword evidence="2" id="KW-1185">Reference proteome</keyword>
<dbReference type="EMBL" id="JBJKFK010000002">
    <property type="protein sequence ID" value="KAL3321283.1"/>
    <property type="molecule type" value="Genomic_DNA"/>
</dbReference>
<organism evidence="1 2">
    <name type="scientific">Cichlidogyrus casuarinus</name>
    <dbReference type="NCBI Taxonomy" id="1844966"/>
    <lineage>
        <taxon>Eukaryota</taxon>
        <taxon>Metazoa</taxon>
        <taxon>Spiralia</taxon>
        <taxon>Lophotrochozoa</taxon>
        <taxon>Platyhelminthes</taxon>
        <taxon>Monogenea</taxon>
        <taxon>Monopisthocotylea</taxon>
        <taxon>Dactylogyridea</taxon>
        <taxon>Ancyrocephalidae</taxon>
        <taxon>Cichlidogyrus</taxon>
    </lineage>
</organism>